<protein>
    <submittedName>
        <fullName evidence="1">Uncharacterized protein</fullName>
    </submittedName>
</protein>
<gene>
    <name evidence="1" type="ORF">JI435_422300</name>
</gene>
<dbReference type="Proteomes" id="UP000663193">
    <property type="component" value="Chromosome 18"/>
</dbReference>
<organism evidence="1 2">
    <name type="scientific">Phaeosphaeria nodorum (strain SN15 / ATCC MYA-4574 / FGSC 10173)</name>
    <name type="common">Glume blotch fungus</name>
    <name type="synonym">Parastagonospora nodorum</name>
    <dbReference type="NCBI Taxonomy" id="321614"/>
    <lineage>
        <taxon>Eukaryota</taxon>
        <taxon>Fungi</taxon>
        <taxon>Dikarya</taxon>
        <taxon>Ascomycota</taxon>
        <taxon>Pezizomycotina</taxon>
        <taxon>Dothideomycetes</taxon>
        <taxon>Pleosporomycetidae</taxon>
        <taxon>Pleosporales</taxon>
        <taxon>Pleosporineae</taxon>
        <taxon>Phaeosphaeriaceae</taxon>
        <taxon>Parastagonospora</taxon>
    </lineage>
</organism>
<accession>A0A7U2I8S7</accession>
<dbReference type="VEuPathDB" id="FungiDB:JI435_422300"/>
<dbReference type="AlphaFoldDB" id="A0A7U2I8S7"/>
<evidence type="ECO:0000313" key="1">
    <source>
        <dbReference type="EMBL" id="QRD05334.1"/>
    </source>
</evidence>
<reference evidence="2" key="1">
    <citation type="journal article" date="2021" name="BMC Genomics">
        <title>Chromosome-level genome assembly and manually-curated proteome of model necrotroph Parastagonospora nodorum Sn15 reveals a genome-wide trove of candidate effector homologs, and redundancy of virulence-related functions within an accessory chromosome.</title>
        <authorList>
            <person name="Bertazzoni S."/>
            <person name="Jones D.A.B."/>
            <person name="Phan H.T."/>
            <person name="Tan K.-C."/>
            <person name="Hane J.K."/>
        </authorList>
    </citation>
    <scope>NUCLEOTIDE SEQUENCE [LARGE SCALE GENOMIC DNA]</scope>
    <source>
        <strain evidence="2">SN15 / ATCC MYA-4574 / FGSC 10173)</strain>
    </source>
</reference>
<keyword evidence="2" id="KW-1185">Reference proteome</keyword>
<dbReference type="EMBL" id="CP069040">
    <property type="protein sequence ID" value="QRD05334.1"/>
    <property type="molecule type" value="Genomic_DNA"/>
</dbReference>
<proteinExistence type="predicted"/>
<name>A0A7U2I8S7_PHANO</name>
<sequence>MVNAKSQNLRAVSGQRANKVHVSQQPCGDYTSFLYPFPKGARCGKKLLNPKQCHSHTI</sequence>
<evidence type="ECO:0000313" key="2">
    <source>
        <dbReference type="Proteomes" id="UP000663193"/>
    </source>
</evidence>